<reference evidence="2 4" key="2">
    <citation type="submission" date="2019-05" db="EMBL/GenBank/DDBJ databases">
        <title>Genome sequence of Moorella thermoacetica ATCC 33924.</title>
        <authorList>
            <person name="Poehlein A."/>
            <person name="Bengelsdorf F.R."/>
            <person name="Duerre P."/>
            <person name="Daniel R."/>
        </authorList>
    </citation>
    <scope>NUCLEOTIDE SEQUENCE [LARGE SCALE GENOMIC DNA]</scope>
    <source>
        <strain evidence="2 4">ATCC 33924</strain>
    </source>
</reference>
<evidence type="ECO:0000313" key="3">
    <source>
        <dbReference type="Proteomes" id="UP000094598"/>
    </source>
</evidence>
<dbReference type="Proteomes" id="UP000322283">
    <property type="component" value="Unassembled WGS sequence"/>
</dbReference>
<protein>
    <submittedName>
        <fullName evidence="1">Uncharacterized protein</fullName>
    </submittedName>
</protein>
<dbReference type="AlphaFoldDB" id="A0AAC9MVC7"/>
<organism evidence="1 3">
    <name type="scientific">Neomoorella thermoacetica</name>
    <name type="common">Clostridium thermoaceticum</name>
    <dbReference type="NCBI Taxonomy" id="1525"/>
    <lineage>
        <taxon>Bacteria</taxon>
        <taxon>Bacillati</taxon>
        <taxon>Bacillota</taxon>
        <taxon>Clostridia</taxon>
        <taxon>Neomoorellales</taxon>
        <taxon>Neomoorellaceae</taxon>
        <taxon>Neomoorella</taxon>
    </lineage>
</organism>
<name>A0AAC9MVC7_NEOTH</name>
<dbReference type="EMBL" id="VCDX01000006">
    <property type="protein sequence ID" value="TYL12685.1"/>
    <property type="molecule type" value="Genomic_DNA"/>
</dbReference>
<evidence type="ECO:0000313" key="2">
    <source>
        <dbReference type="EMBL" id="TYL12685.1"/>
    </source>
</evidence>
<dbReference type="Proteomes" id="UP000094598">
    <property type="component" value="Chromosome"/>
</dbReference>
<sequence>MNDLQTLIEWVNNKYIDSVFLDDVVHELKSKEAAEINNCGLEAQLEYILDAHRGCKNH</sequence>
<evidence type="ECO:0000313" key="1">
    <source>
        <dbReference type="EMBL" id="AOQ24584.1"/>
    </source>
</evidence>
<keyword evidence="4" id="KW-1185">Reference proteome</keyword>
<evidence type="ECO:0000313" key="4">
    <source>
        <dbReference type="Proteomes" id="UP000322283"/>
    </source>
</evidence>
<accession>A0AAC9MVC7</accession>
<proteinExistence type="predicted"/>
<dbReference type="EMBL" id="CP017019">
    <property type="protein sequence ID" value="AOQ24584.1"/>
    <property type="molecule type" value="Genomic_DNA"/>
</dbReference>
<dbReference type="RefSeq" id="WP_155768213.1">
    <property type="nucleotide sequence ID" value="NZ_CP017019.1"/>
</dbReference>
<gene>
    <name evidence="1" type="ORF">Maut_02154</name>
    <name evidence="2" type="ORF">MTAT_19270</name>
</gene>
<reference evidence="1 3" key="1">
    <citation type="submission" date="2016-08" db="EMBL/GenBank/DDBJ databases">
        <title>Moorella thermoacetica DSM 103132.</title>
        <authorList>
            <person name="Jendresen C.B."/>
            <person name="Redl S.M."/>
            <person name="Jensen T.O."/>
            <person name="Nielsen A.T."/>
        </authorList>
    </citation>
    <scope>NUCLEOTIDE SEQUENCE [LARGE SCALE GENOMIC DNA]</scope>
    <source>
        <strain evidence="1 3">DSM 103132</strain>
    </source>
</reference>